<dbReference type="Pfam" id="PF09134">
    <property type="entry name" value="Invasin_D3"/>
    <property type="match status" value="1"/>
</dbReference>
<dbReference type="InterPro" id="IPR008964">
    <property type="entry name" value="Invasin/intimin_cell_adhesion"/>
</dbReference>
<comment type="caution">
    <text evidence="5">The sequence shown here is derived from an EMBL/GenBank/DDBJ whole genome shotgun (WGS) entry which is preliminary data.</text>
</comment>
<feature type="domain" description="PKD" evidence="3">
    <location>
        <begin position="33"/>
        <end position="65"/>
    </location>
</feature>
<comment type="similarity">
    <text evidence="1">Belongs to the intimin/invasin family.</text>
</comment>
<reference evidence="5" key="1">
    <citation type="submission" date="2021-09" db="EMBL/GenBank/DDBJ databases">
        <authorList>
            <person name="Smyrli M."/>
        </authorList>
    </citation>
    <scope>NUCLEOTIDE SEQUENCE</scope>
    <source>
        <strain evidence="5">LAR25</strain>
    </source>
</reference>
<feature type="region of interest" description="Disordered" evidence="2">
    <location>
        <begin position="1014"/>
        <end position="1033"/>
    </location>
</feature>
<keyword evidence="6" id="KW-1185">Reference proteome</keyword>
<protein>
    <submittedName>
        <fullName evidence="5">BspA family leucine-rich repeat surface protein</fullName>
    </submittedName>
</protein>
<dbReference type="SMART" id="SM00634">
    <property type="entry name" value="BID_1"/>
    <property type="match status" value="1"/>
</dbReference>
<proteinExistence type="inferred from homology"/>
<evidence type="ECO:0000256" key="2">
    <source>
        <dbReference type="SAM" id="MobiDB-lite"/>
    </source>
</evidence>
<dbReference type="NCBIfam" id="TIGR02167">
    <property type="entry name" value="Liste_lipo_26"/>
    <property type="match status" value="9"/>
</dbReference>
<dbReference type="InterPro" id="IPR011889">
    <property type="entry name" value="Liste_lipo_26"/>
</dbReference>
<dbReference type="InterPro" id="IPR000601">
    <property type="entry name" value="PKD_dom"/>
</dbReference>
<evidence type="ECO:0000259" key="3">
    <source>
        <dbReference type="PROSITE" id="PS50093"/>
    </source>
</evidence>
<organism evidence="5 6">
    <name type="scientific">Tenacibaculum larymnensis</name>
    <dbReference type="NCBI Taxonomy" id="2878201"/>
    <lineage>
        <taxon>Bacteria</taxon>
        <taxon>Pseudomonadati</taxon>
        <taxon>Bacteroidota</taxon>
        <taxon>Flavobacteriia</taxon>
        <taxon>Flavobacteriales</taxon>
        <taxon>Flavobacteriaceae</taxon>
        <taxon>Tenacibaculum</taxon>
    </lineage>
</organism>
<evidence type="ECO:0000259" key="4">
    <source>
        <dbReference type="PROSITE" id="PS51127"/>
    </source>
</evidence>
<dbReference type="CDD" id="cd00146">
    <property type="entry name" value="PKD"/>
    <property type="match status" value="1"/>
</dbReference>
<dbReference type="Pfam" id="PF03382">
    <property type="entry name" value="DUF285"/>
    <property type="match status" value="2"/>
</dbReference>
<feature type="domain" description="Big-1" evidence="4">
    <location>
        <begin position="499"/>
        <end position="590"/>
    </location>
</feature>
<accession>A0A9X4EM30</accession>
<dbReference type="Proteomes" id="UP001149303">
    <property type="component" value="Unassembled WGS sequence"/>
</dbReference>
<evidence type="ECO:0000256" key="1">
    <source>
        <dbReference type="ARBA" id="ARBA00010116"/>
    </source>
</evidence>
<dbReference type="InterPro" id="IPR013783">
    <property type="entry name" value="Ig-like_fold"/>
</dbReference>
<dbReference type="InterPro" id="IPR035986">
    <property type="entry name" value="PKD_dom_sf"/>
</dbReference>
<dbReference type="EMBL" id="JAIWJY010000001">
    <property type="protein sequence ID" value="MDE1205559.1"/>
    <property type="molecule type" value="Genomic_DNA"/>
</dbReference>
<evidence type="ECO:0000313" key="6">
    <source>
        <dbReference type="Proteomes" id="UP001149303"/>
    </source>
</evidence>
<dbReference type="InterPro" id="IPR015217">
    <property type="entry name" value="Invasin_dom_3"/>
</dbReference>
<evidence type="ECO:0000313" key="5">
    <source>
        <dbReference type="EMBL" id="MDE1205559.1"/>
    </source>
</evidence>
<dbReference type="SUPFAM" id="SSF49299">
    <property type="entry name" value="PKD domain"/>
    <property type="match status" value="1"/>
</dbReference>
<dbReference type="PROSITE" id="PS51127">
    <property type="entry name" value="BIG1"/>
    <property type="match status" value="1"/>
</dbReference>
<dbReference type="SUPFAM" id="SSF49373">
    <property type="entry name" value="Invasin/intimin cell-adhesion fragments"/>
    <property type="match status" value="1"/>
</dbReference>
<dbReference type="PROSITE" id="PS50093">
    <property type="entry name" value="PKD"/>
    <property type="match status" value="1"/>
</dbReference>
<dbReference type="InterPro" id="IPR005046">
    <property type="entry name" value="DUF285"/>
</dbReference>
<dbReference type="Gene3D" id="2.60.40.10">
    <property type="entry name" value="Immunoglobulins"/>
    <property type="match status" value="2"/>
</dbReference>
<dbReference type="RefSeq" id="WP_274638920.1">
    <property type="nucleotide sequence ID" value="NZ_JAIWJY010000001.1"/>
</dbReference>
<dbReference type="InterPro" id="IPR003344">
    <property type="entry name" value="Big_1_dom"/>
</dbReference>
<name>A0A9X4EM30_9FLAO</name>
<sequence length="2161" mass="245294">MAILEENYFITSWKTTTANESITIPIFGHVYNYDIDWGDGTVETGVTTSATHTYTDAGTYDVKISGEFSRIYFYGSTVENKGKIQSIKQWGNIEWRTMERAFYGCINLDIEAIDTPNLNQVNTFYRMFMNCSSLVGNVSMDSWDFSTVTNMYEMFRGCSNFNGPIGSWNVSGIISMKYMFYGCSSFNQPLGNWDVSNVTDMSGMFYGCSIFNQDIGNWNVSNVTNVFRMFWGATNFNKPIGNWDVSSVTSMFSMFYNATSFNQPLGNWDVSNVTNMSGVFYKCSSFNQDIGNWNVSNVIEMRDMFKFCSSFNQPLDNWDVSNVTNMSGMFSRCSSFNQALGNWNTSNVTTMQDMFVLCSNFNQPLGNWDVSSVTSMRYMFLQCSSFNQDIGNWNVSSVTNMENMFYECSSFNQDIGNWNVSSVTNMKYMFYKCILSTENYDSLLIGWSQLQLQPNVFFVAGNSTYCKGKAARQSIIDTFNWVIADKGKDINCIPWDVSTSTITASPNSIVTDGFSFSTITVTLKDDQENLIISPTAQVLISTDVGTISSTTNNNDGTYTALLTSNEVGVATVTFSVNEETSPNNVQVTLEPFKILITEETQLQSPSFYLQAAGSLGTDGTPKGIYSRWIFNGDLGNKHLPKGNLATTTHNYNKQDDFVRLYRAPYNKVSKEINFSLPPKVVDNSNALWIYEVSGKRFTINFKNKTTYDAVRATIDPLQNPLDFITSYGNEVIEIESKRDLFFAVELTAQNVVSDSSLQVETLSVAQNSLMSLKKVTNRKTVQSSDINNFRTVCDNGRVFRFKPYNHQISTVKIELYEDFINGINEANLWTKIGDYALTLDDTLAFNRLEPEPNTVHGTWPKFNDGAKVNIDNYKNKWNALGETALDRNLKEVVTNYVQLSDDADNPKGTESLLLDDAISSPTADDVMEISNLDMLKIASYDFHMARMLGLGALDLNTQVMSGSFVYLAEYVSFEKIQREAEPIISITKHLSVSLPTTLADERLPIPLNLDKVEPGIDSEENTTSSINLTDEDGYTHDGKKRYVSIFLNDIEEEGYNQPFFVQSSELDSSKSTYPIYVGVEHRNVEPGNADNGVWNKPEIAHDTRYLNIDETVTKDEEKYESSPVVIPEEGSPLLVHKQMDNGEHIYGSYSINWFSRVTPGEVELPIVTNLVPTNTLLPPSNIQSQLIQQEQPLLLTSKQEQERLTNITDEDKTLARVTFDYHTFQELIEYQIPEDTKFTDDELINDSTTIFPDSEELPAEKVDMFFRNELPQNISGKIIEIKDDPENILLSIINVGEYSLTSVGRKLTPTIQPNTENAYVGGIFVIGNEEYIIHEIIQTATYPTFKVYKKEVSDSLAVNDIPSLDADNLKSPEIIGDGLFMVIENMQSYSGWRTLYTMAHKIKLGDFGIRREIVEKVVDGETKKFLQKSRGVWSKPEANHTTITKIEEPTDDGATAFKGLYKIAFNDVKLNQHEQYDISTNSVEWYQGIVRVPLINNSKANRKLLKVVKINNVIDDTTAPENVKDLELIVLDTSFKDSVDYEEIAFGENISVNFYPGYKCYFYKDDPYNFNEDNTLPQEGTEEDTRSTIIGLRSYETKYNFYSKISTPSQLIAQRIIEPQQPEEPIGALYATRPDYFGRSTYSIKTKYKHKPHGVSFYRANDEAIFNAVYEQSTIEKIRKDLLEKFGGDDIYFSNRWKNFLNFEELKVEGDYKAFPENDENGYKFPNPDKKVLFERANEIITRINEDPINPPEIPFELFNTNESDQAYEVGKIEVGNSRLIGFIRDAVLNAFVPLTEVPIVYNYINGSNYIPVNKKQVIRDKDGLVLKPNSPEFDMAPMMKITGNTGYETEFIDFNLDGTSNNIYFYGVRELSSRMKLGKFSPFLGPVKLVNTNSPETPEIKRIIPVLENQEYNIDPKIQVEVNPYPSIQNIKRVNLYRVFNSLEAQTVRTMKLVTRVNVDDIDISLDNKWKLYDDFNDLEEVPYGDGLFYRVTVDREVEYEDKNSNLVIDYAPSKSSKAVGSLIVESSKPASPKPIYISEPMNLQGELLYVALQWTKTCYKGKYHVYKMNSQGNWEKIHVVVSNQETVYLKLEETSLNNNTIKTIDAQGNKVYHHFKVIAENTSGMLSDEEHIVTIPKNSQFEDIGGIGEMIVGSTFIVR</sequence>
<gene>
    <name evidence="5" type="ORF">LCI24_02010</name>
</gene>